<evidence type="ECO:0008006" key="4">
    <source>
        <dbReference type="Google" id="ProtNLM"/>
    </source>
</evidence>
<gene>
    <name evidence="2" type="ORF">FB388_2585</name>
</gene>
<name>A0A543GGI1_9PSEU</name>
<protein>
    <recommendedName>
        <fullName evidence="4">NUDIX hydrolase</fullName>
    </recommendedName>
</protein>
<dbReference type="Proteomes" id="UP000319818">
    <property type="component" value="Unassembled WGS sequence"/>
</dbReference>
<organism evidence="2 3">
    <name type="scientific">Pseudonocardia cypriaca</name>
    <dbReference type="NCBI Taxonomy" id="882449"/>
    <lineage>
        <taxon>Bacteria</taxon>
        <taxon>Bacillati</taxon>
        <taxon>Actinomycetota</taxon>
        <taxon>Actinomycetes</taxon>
        <taxon>Pseudonocardiales</taxon>
        <taxon>Pseudonocardiaceae</taxon>
        <taxon>Pseudonocardia</taxon>
    </lineage>
</organism>
<sequence length="192" mass="20385">MTSAVWVVVAFAAVVLVAVGALVASRVRRLDRLHVRTDAARAGLESACERRAATALSVAQVLARIPAERNRAEGLRTAVAGARAARITGGDREGAENVLGRELASVPRALLPDPLLADLVDAEQLLALARRVHNDAVRDTRELRSRRLVRLLHLAGTAPVPEYFEIADPGSGVSVRTRRAAAPARPPVAPPT</sequence>
<dbReference type="EMBL" id="VFPH01000001">
    <property type="protein sequence ID" value="TQM45188.1"/>
    <property type="molecule type" value="Genomic_DNA"/>
</dbReference>
<keyword evidence="1" id="KW-0472">Membrane</keyword>
<accession>A0A543GGI1</accession>
<keyword evidence="1" id="KW-0812">Transmembrane</keyword>
<proteinExistence type="predicted"/>
<keyword evidence="1" id="KW-1133">Transmembrane helix</keyword>
<evidence type="ECO:0000313" key="2">
    <source>
        <dbReference type="EMBL" id="TQM45188.1"/>
    </source>
</evidence>
<dbReference type="RefSeq" id="WP_246121876.1">
    <property type="nucleotide sequence ID" value="NZ_VFPH01000001.1"/>
</dbReference>
<reference evidence="2 3" key="1">
    <citation type="submission" date="2019-06" db="EMBL/GenBank/DDBJ databases">
        <title>Sequencing the genomes of 1000 actinobacteria strains.</title>
        <authorList>
            <person name="Klenk H.-P."/>
        </authorList>
    </citation>
    <scope>NUCLEOTIDE SEQUENCE [LARGE SCALE GENOMIC DNA]</scope>
    <source>
        <strain evidence="2 3">DSM 45511</strain>
    </source>
</reference>
<evidence type="ECO:0000256" key="1">
    <source>
        <dbReference type="SAM" id="Phobius"/>
    </source>
</evidence>
<feature type="transmembrane region" description="Helical" evidence="1">
    <location>
        <begin position="6"/>
        <end position="24"/>
    </location>
</feature>
<keyword evidence="3" id="KW-1185">Reference proteome</keyword>
<evidence type="ECO:0000313" key="3">
    <source>
        <dbReference type="Proteomes" id="UP000319818"/>
    </source>
</evidence>
<comment type="caution">
    <text evidence="2">The sequence shown here is derived from an EMBL/GenBank/DDBJ whole genome shotgun (WGS) entry which is preliminary data.</text>
</comment>
<dbReference type="AlphaFoldDB" id="A0A543GGI1"/>